<organism evidence="1">
    <name type="scientific">Anguilla anguilla</name>
    <name type="common">European freshwater eel</name>
    <name type="synonym">Muraena anguilla</name>
    <dbReference type="NCBI Taxonomy" id="7936"/>
    <lineage>
        <taxon>Eukaryota</taxon>
        <taxon>Metazoa</taxon>
        <taxon>Chordata</taxon>
        <taxon>Craniata</taxon>
        <taxon>Vertebrata</taxon>
        <taxon>Euteleostomi</taxon>
        <taxon>Actinopterygii</taxon>
        <taxon>Neopterygii</taxon>
        <taxon>Teleostei</taxon>
        <taxon>Anguilliformes</taxon>
        <taxon>Anguillidae</taxon>
        <taxon>Anguilla</taxon>
    </lineage>
</organism>
<evidence type="ECO:0000313" key="1">
    <source>
        <dbReference type="EMBL" id="JAH68544.1"/>
    </source>
</evidence>
<dbReference type="AlphaFoldDB" id="A0A0E9URP2"/>
<dbReference type="EMBL" id="GBXM01040033">
    <property type="protein sequence ID" value="JAH68544.1"/>
    <property type="molecule type" value="Transcribed_RNA"/>
</dbReference>
<sequence>MPTADHSCPPVCVRGVWLFYSVCRLYVCVYLKCYVHLCGVSWTRCVYV</sequence>
<accession>A0A0E9URP2</accession>
<proteinExistence type="predicted"/>
<name>A0A0E9URP2_ANGAN</name>
<reference evidence="1" key="2">
    <citation type="journal article" date="2015" name="Fish Shellfish Immunol.">
        <title>Early steps in the European eel (Anguilla anguilla)-Vibrio vulnificus interaction in the gills: Role of the RtxA13 toxin.</title>
        <authorList>
            <person name="Callol A."/>
            <person name="Pajuelo D."/>
            <person name="Ebbesson L."/>
            <person name="Teles M."/>
            <person name="MacKenzie S."/>
            <person name="Amaro C."/>
        </authorList>
    </citation>
    <scope>NUCLEOTIDE SEQUENCE</scope>
</reference>
<protein>
    <submittedName>
        <fullName evidence="1">Uncharacterized protein</fullName>
    </submittedName>
</protein>
<reference evidence="1" key="1">
    <citation type="submission" date="2014-11" db="EMBL/GenBank/DDBJ databases">
        <authorList>
            <person name="Amaro Gonzalez C."/>
        </authorList>
    </citation>
    <scope>NUCLEOTIDE SEQUENCE</scope>
</reference>